<proteinExistence type="predicted"/>
<reference evidence="2" key="1">
    <citation type="submission" date="2021-02" db="EMBL/GenBank/DDBJ databases">
        <authorList>
            <person name="Palmer J.M."/>
        </authorList>
    </citation>
    <scope>NUCLEOTIDE SEQUENCE</scope>
    <source>
        <strain evidence="2">SCRP23</strain>
    </source>
</reference>
<name>A0A8T1WTB6_9STRA</name>
<protein>
    <recommendedName>
        <fullName evidence="1">CBS domain-containing protein</fullName>
    </recommendedName>
</protein>
<dbReference type="AlphaFoldDB" id="A0A8T1WTB6"/>
<dbReference type="InterPro" id="IPR000644">
    <property type="entry name" value="CBS_dom"/>
</dbReference>
<evidence type="ECO:0000259" key="1">
    <source>
        <dbReference type="Pfam" id="PF00571"/>
    </source>
</evidence>
<keyword evidence="3" id="KW-1185">Reference proteome</keyword>
<dbReference type="Proteomes" id="UP000693981">
    <property type="component" value="Unassembled WGS sequence"/>
</dbReference>
<evidence type="ECO:0000313" key="2">
    <source>
        <dbReference type="EMBL" id="KAG7394960.1"/>
    </source>
</evidence>
<dbReference type="EMBL" id="JAGDFL010000234">
    <property type="protein sequence ID" value="KAG7394960.1"/>
    <property type="molecule type" value="Genomic_DNA"/>
</dbReference>
<accession>A0A8T1WTB6</accession>
<comment type="caution">
    <text evidence="2">The sequence shown here is derived from an EMBL/GenBank/DDBJ whole genome shotgun (WGS) entry which is preliminary data.</text>
</comment>
<dbReference type="Pfam" id="PF00571">
    <property type="entry name" value="CBS"/>
    <property type="match status" value="1"/>
</dbReference>
<gene>
    <name evidence="2" type="ORF">PHYBOEH_004442</name>
</gene>
<organism evidence="2 3">
    <name type="scientific">Phytophthora boehmeriae</name>
    <dbReference type="NCBI Taxonomy" id="109152"/>
    <lineage>
        <taxon>Eukaryota</taxon>
        <taxon>Sar</taxon>
        <taxon>Stramenopiles</taxon>
        <taxon>Oomycota</taxon>
        <taxon>Peronosporomycetes</taxon>
        <taxon>Peronosporales</taxon>
        <taxon>Peronosporaceae</taxon>
        <taxon>Phytophthora</taxon>
    </lineage>
</organism>
<dbReference type="OrthoDB" id="72239at2759"/>
<sequence length="159" mass="17348">METEGIERSALIVFPQFFYSPAIISSVSASASVCEALVEMARRKLSGITVTTGASDQEMKLLSVNSFRDLFPATFSNLNGTDCEPGPLFRSVTENGETLSPACVVCPDSSISKVIREMVDKRTRRVIIQRRDGLTVGAVRASDILLLLLRAQHWSLAPN</sequence>
<feature type="domain" description="CBS" evidence="1">
    <location>
        <begin position="104"/>
        <end position="148"/>
    </location>
</feature>
<evidence type="ECO:0000313" key="3">
    <source>
        <dbReference type="Proteomes" id="UP000693981"/>
    </source>
</evidence>